<protein>
    <submittedName>
        <fullName evidence="1">Uncharacterized protein</fullName>
    </submittedName>
</protein>
<dbReference type="AlphaFoldDB" id="A0A165F1Q3"/>
<keyword evidence="2" id="KW-1185">Reference proteome</keyword>
<dbReference type="Proteomes" id="UP000077266">
    <property type="component" value="Unassembled WGS sequence"/>
</dbReference>
<gene>
    <name evidence="1" type="ORF">EXIGLDRAFT_772980</name>
</gene>
<evidence type="ECO:0000313" key="1">
    <source>
        <dbReference type="EMBL" id="KZV88185.1"/>
    </source>
</evidence>
<dbReference type="InParanoid" id="A0A165F1Q3"/>
<name>A0A165F1Q3_EXIGL</name>
<organism evidence="1 2">
    <name type="scientific">Exidia glandulosa HHB12029</name>
    <dbReference type="NCBI Taxonomy" id="1314781"/>
    <lineage>
        <taxon>Eukaryota</taxon>
        <taxon>Fungi</taxon>
        <taxon>Dikarya</taxon>
        <taxon>Basidiomycota</taxon>
        <taxon>Agaricomycotina</taxon>
        <taxon>Agaricomycetes</taxon>
        <taxon>Auriculariales</taxon>
        <taxon>Exidiaceae</taxon>
        <taxon>Exidia</taxon>
    </lineage>
</organism>
<reference evidence="1 2" key="1">
    <citation type="journal article" date="2016" name="Mol. Biol. Evol.">
        <title>Comparative Genomics of Early-Diverging Mushroom-Forming Fungi Provides Insights into the Origins of Lignocellulose Decay Capabilities.</title>
        <authorList>
            <person name="Nagy L.G."/>
            <person name="Riley R."/>
            <person name="Tritt A."/>
            <person name="Adam C."/>
            <person name="Daum C."/>
            <person name="Floudas D."/>
            <person name="Sun H."/>
            <person name="Yadav J.S."/>
            <person name="Pangilinan J."/>
            <person name="Larsson K.H."/>
            <person name="Matsuura K."/>
            <person name="Barry K."/>
            <person name="Labutti K."/>
            <person name="Kuo R."/>
            <person name="Ohm R.A."/>
            <person name="Bhattacharya S.S."/>
            <person name="Shirouzu T."/>
            <person name="Yoshinaga Y."/>
            <person name="Martin F.M."/>
            <person name="Grigoriev I.V."/>
            <person name="Hibbett D.S."/>
        </authorList>
    </citation>
    <scope>NUCLEOTIDE SEQUENCE [LARGE SCALE GENOMIC DNA]</scope>
    <source>
        <strain evidence="1 2">HHB12029</strain>
    </source>
</reference>
<accession>A0A165F1Q3</accession>
<evidence type="ECO:0000313" key="2">
    <source>
        <dbReference type="Proteomes" id="UP000077266"/>
    </source>
</evidence>
<sequence>MPKLRNNASTCPRHSCDIDCNLVCFIELISSFLLQESTEDLDLYVVSQLFDATCRIHETFEFMSLTLSDLPTLLAYVASSQFISRNPSHPSASALGVTAWISRTSSWIQSSRVDPLWFQAWRHAAYVRRLQSTSTAVYGPTDLIGSALSSPGDKHIYRHIWRPFEVPSPPEAILPAILVPDDDLVPSIWNLIATGKDGHPNEKLLTAEVLAASLCTISRNSQSFDDLITSFFTPLKIKELMVQMYFLRPKQSNNTSLSPALALCLHIMELRPSWWAAFLHNSIGAFIDAVAVDTARRRGYGGPHIFASALAQVDWDTVVVAATRVMVEPATRMDTQVPPQETSDY</sequence>
<proteinExistence type="predicted"/>
<dbReference type="EMBL" id="KV426106">
    <property type="protein sequence ID" value="KZV88185.1"/>
    <property type="molecule type" value="Genomic_DNA"/>
</dbReference>